<evidence type="ECO:0000256" key="1">
    <source>
        <dbReference type="ARBA" id="ARBA00010515"/>
    </source>
</evidence>
<dbReference type="AlphaFoldDB" id="A0ABD2YGK0"/>
<dbReference type="InterPro" id="IPR029058">
    <property type="entry name" value="AB_hydrolase_fold"/>
</dbReference>
<sequence length="311" mass="34957">MGTNNVQAHHQTDQLEIDYEFLPLLRVYKNGHVQRLMGTDSIPPATDPQTNVSSKDTFNIVPQTEVYVRIYLPNNIVTNYHNRHRKLPLLFYIHGGAFCISTPSSLKYHNYLNTLVAEAQIISVSIHHRRAPEYPLPIAYEDSWAALKWVASHRNYGPEPWLNSHADFGRVFVAGDSSGANIAHNVVVAAGVNPELDLGLDLLGLAVVHQYFWGSDPIGSESLDPERKASVDRLWPMVCPSNPDHDDPRVNPMVDGGKSLVGLGCRRVLVCVAEKDTLKDRGWLYYQSEKAQVLIKRLAAFFNRDMPPLVR</sequence>
<evidence type="ECO:0000313" key="4">
    <source>
        <dbReference type="EMBL" id="KAL3505179.1"/>
    </source>
</evidence>
<reference evidence="4 5" key="1">
    <citation type="submission" date="2024-11" db="EMBL/GenBank/DDBJ databases">
        <title>A near-complete genome assembly of Cinchona calisaya.</title>
        <authorList>
            <person name="Lian D.C."/>
            <person name="Zhao X.W."/>
            <person name="Wei L."/>
        </authorList>
    </citation>
    <scope>NUCLEOTIDE SEQUENCE [LARGE SCALE GENOMIC DNA]</scope>
    <source>
        <tissue evidence="4">Nenye</tissue>
    </source>
</reference>
<dbReference type="InterPro" id="IPR050466">
    <property type="entry name" value="Carboxylest/Gibb_receptor"/>
</dbReference>
<organism evidence="4 5">
    <name type="scientific">Cinchona calisaya</name>
    <dbReference type="NCBI Taxonomy" id="153742"/>
    <lineage>
        <taxon>Eukaryota</taxon>
        <taxon>Viridiplantae</taxon>
        <taxon>Streptophyta</taxon>
        <taxon>Embryophyta</taxon>
        <taxon>Tracheophyta</taxon>
        <taxon>Spermatophyta</taxon>
        <taxon>Magnoliopsida</taxon>
        <taxon>eudicotyledons</taxon>
        <taxon>Gunneridae</taxon>
        <taxon>Pentapetalae</taxon>
        <taxon>asterids</taxon>
        <taxon>lamiids</taxon>
        <taxon>Gentianales</taxon>
        <taxon>Rubiaceae</taxon>
        <taxon>Cinchonoideae</taxon>
        <taxon>Cinchoneae</taxon>
        <taxon>Cinchona</taxon>
    </lineage>
</organism>
<evidence type="ECO:0000313" key="5">
    <source>
        <dbReference type="Proteomes" id="UP001630127"/>
    </source>
</evidence>
<evidence type="ECO:0000259" key="3">
    <source>
        <dbReference type="Pfam" id="PF07859"/>
    </source>
</evidence>
<keyword evidence="5" id="KW-1185">Reference proteome</keyword>
<name>A0ABD2YGK0_9GENT</name>
<dbReference type="Gene3D" id="3.40.50.1820">
    <property type="entry name" value="alpha/beta hydrolase"/>
    <property type="match status" value="1"/>
</dbReference>
<proteinExistence type="inferred from homology"/>
<evidence type="ECO:0000256" key="2">
    <source>
        <dbReference type="PROSITE-ProRule" id="PRU10038"/>
    </source>
</evidence>
<dbReference type="InterPro" id="IPR033140">
    <property type="entry name" value="Lipase_GDXG_put_SER_AS"/>
</dbReference>
<protein>
    <recommendedName>
        <fullName evidence="3">Alpha/beta hydrolase fold-3 domain-containing protein</fullName>
    </recommendedName>
</protein>
<dbReference type="PANTHER" id="PTHR23024">
    <property type="entry name" value="ARYLACETAMIDE DEACETYLASE"/>
    <property type="match status" value="1"/>
</dbReference>
<dbReference type="PROSITE" id="PS01174">
    <property type="entry name" value="LIPASE_GDXG_SER"/>
    <property type="match status" value="1"/>
</dbReference>
<dbReference type="InterPro" id="IPR013094">
    <property type="entry name" value="AB_hydrolase_3"/>
</dbReference>
<accession>A0ABD2YGK0</accession>
<dbReference type="PANTHER" id="PTHR23024:SF458">
    <property type="entry name" value="ALPHA_BETA HYDROLASE FOLD-3 DOMAIN-CONTAINING PROTEIN"/>
    <property type="match status" value="1"/>
</dbReference>
<dbReference type="EMBL" id="JBJUIK010000014">
    <property type="protein sequence ID" value="KAL3505179.1"/>
    <property type="molecule type" value="Genomic_DNA"/>
</dbReference>
<dbReference type="Pfam" id="PF07859">
    <property type="entry name" value="Abhydrolase_3"/>
    <property type="match status" value="1"/>
</dbReference>
<comment type="similarity">
    <text evidence="1">Belongs to the 'GDXG' lipolytic enzyme family.</text>
</comment>
<dbReference type="Proteomes" id="UP001630127">
    <property type="component" value="Unassembled WGS sequence"/>
</dbReference>
<feature type="active site" evidence="2">
    <location>
        <position position="177"/>
    </location>
</feature>
<dbReference type="SUPFAM" id="SSF53474">
    <property type="entry name" value="alpha/beta-Hydrolases"/>
    <property type="match status" value="1"/>
</dbReference>
<feature type="domain" description="Alpha/beta hydrolase fold-3" evidence="3">
    <location>
        <begin position="90"/>
        <end position="290"/>
    </location>
</feature>
<gene>
    <name evidence="4" type="ORF">ACH5RR_035020</name>
</gene>
<comment type="caution">
    <text evidence="4">The sequence shown here is derived from an EMBL/GenBank/DDBJ whole genome shotgun (WGS) entry which is preliminary data.</text>
</comment>